<gene>
    <name evidence="2" type="ORF">SAMN02745728_02381</name>
</gene>
<dbReference type="AlphaFoldDB" id="A0A1M7TQV0"/>
<reference evidence="2 3" key="1">
    <citation type="submission" date="2016-12" db="EMBL/GenBank/DDBJ databases">
        <authorList>
            <person name="Song W.-J."/>
            <person name="Kurnit D.M."/>
        </authorList>
    </citation>
    <scope>NUCLEOTIDE SEQUENCE [LARGE SCALE GENOMIC DNA]</scope>
    <source>
        <strain evidence="2 3">DSM 11393</strain>
    </source>
</reference>
<feature type="transmembrane region" description="Helical" evidence="1">
    <location>
        <begin position="14"/>
        <end position="37"/>
    </location>
</feature>
<feature type="transmembrane region" description="Helical" evidence="1">
    <location>
        <begin position="57"/>
        <end position="77"/>
    </location>
</feature>
<dbReference type="Proteomes" id="UP000186469">
    <property type="component" value="Unassembled WGS sequence"/>
</dbReference>
<accession>A0A1M7TQV0</accession>
<feature type="non-terminal residue" evidence="2">
    <location>
        <position position="1"/>
    </location>
</feature>
<evidence type="ECO:0000256" key="1">
    <source>
        <dbReference type="SAM" id="Phobius"/>
    </source>
</evidence>
<evidence type="ECO:0000313" key="3">
    <source>
        <dbReference type="Proteomes" id="UP000186469"/>
    </source>
</evidence>
<name>A0A1M7TQV0_9BACT</name>
<proteinExistence type="predicted"/>
<keyword evidence="1" id="KW-0472">Membrane</keyword>
<keyword evidence="1" id="KW-0812">Transmembrane</keyword>
<keyword evidence="3" id="KW-1185">Reference proteome</keyword>
<organism evidence="2 3">
    <name type="scientific">Desulfovibrio litoralis DSM 11393</name>
    <dbReference type="NCBI Taxonomy" id="1121455"/>
    <lineage>
        <taxon>Bacteria</taxon>
        <taxon>Pseudomonadati</taxon>
        <taxon>Thermodesulfobacteriota</taxon>
        <taxon>Desulfovibrionia</taxon>
        <taxon>Desulfovibrionales</taxon>
        <taxon>Desulfovibrionaceae</taxon>
        <taxon>Desulfovibrio</taxon>
    </lineage>
</organism>
<sequence length="147" mass="17184">EYSLRTFNLLKRKLPLGLFLLILNSIIYPITVLYFFIQQQAYLSDLSLPDLSLLDKISLLPQLATIILSPCIIYFLLQHKKMHTLICLAVLASYEILIVVNNMFSIDIYLTPDIFFYFIPFMFIYYIKTSKEAEAYFLSNSKNKETS</sequence>
<dbReference type="RefSeq" id="WP_218587522.1">
    <property type="nucleotide sequence ID" value="NZ_FRDI01000020.1"/>
</dbReference>
<keyword evidence="1" id="KW-1133">Transmembrane helix</keyword>
<evidence type="ECO:0000313" key="2">
    <source>
        <dbReference type="EMBL" id="SHN73119.1"/>
    </source>
</evidence>
<dbReference type="STRING" id="1121455.SAMN02745728_02381"/>
<protein>
    <submittedName>
        <fullName evidence="2">Uncharacterized protein</fullName>
    </submittedName>
</protein>
<feature type="transmembrane region" description="Helical" evidence="1">
    <location>
        <begin position="84"/>
        <end position="104"/>
    </location>
</feature>
<feature type="transmembrane region" description="Helical" evidence="1">
    <location>
        <begin position="110"/>
        <end position="127"/>
    </location>
</feature>
<dbReference type="EMBL" id="FRDI01000020">
    <property type="protein sequence ID" value="SHN73119.1"/>
    <property type="molecule type" value="Genomic_DNA"/>
</dbReference>